<dbReference type="Proteomes" id="UP000026960">
    <property type="component" value="Chromosome 8"/>
</dbReference>
<evidence type="ECO:0000313" key="2">
    <source>
        <dbReference type="EnsemblPlants" id="OBART08G18280.3"/>
    </source>
</evidence>
<dbReference type="EnsemblPlants" id="OBART08G18280.3">
    <property type="protein sequence ID" value="OBART08G18280.3"/>
    <property type="gene ID" value="OBART08G18280"/>
</dbReference>
<dbReference type="Gramene" id="OBART08G18280.3">
    <property type="protein sequence ID" value="OBART08G18280.3"/>
    <property type="gene ID" value="OBART08G18280"/>
</dbReference>
<dbReference type="HOGENOM" id="CLU_1463418_0_0_1"/>
<accession>A0A0D3H1F1</accession>
<reference evidence="2" key="2">
    <citation type="submission" date="2015-03" db="UniProtKB">
        <authorList>
            <consortium name="EnsemblPlants"/>
        </authorList>
    </citation>
    <scope>IDENTIFICATION</scope>
</reference>
<dbReference type="AlphaFoldDB" id="A0A0D3H1F1"/>
<evidence type="ECO:0000256" key="1">
    <source>
        <dbReference type="SAM" id="MobiDB-lite"/>
    </source>
</evidence>
<evidence type="ECO:0000313" key="3">
    <source>
        <dbReference type="Proteomes" id="UP000026960"/>
    </source>
</evidence>
<keyword evidence="3" id="KW-1185">Reference proteome</keyword>
<name>A0A0D3H1F1_9ORYZ</name>
<reference evidence="2" key="1">
    <citation type="journal article" date="2009" name="Rice">
        <title>De Novo Next Generation Sequencing of Plant Genomes.</title>
        <authorList>
            <person name="Rounsley S."/>
            <person name="Marri P.R."/>
            <person name="Yu Y."/>
            <person name="He R."/>
            <person name="Sisneros N."/>
            <person name="Goicoechea J.L."/>
            <person name="Lee S.J."/>
            <person name="Angelova A."/>
            <person name="Kudrna D."/>
            <person name="Luo M."/>
            <person name="Affourtit J."/>
            <person name="Desany B."/>
            <person name="Knight J."/>
            <person name="Niazi F."/>
            <person name="Egholm M."/>
            <person name="Wing R.A."/>
        </authorList>
    </citation>
    <scope>NUCLEOTIDE SEQUENCE [LARGE SCALE GENOMIC DNA]</scope>
    <source>
        <strain evidence="2">cv. IRGC 105608</strain>
    </source>
</reference>
<feature type="region of interest" description="Disordered" evidence="1">
    <location>
        <begin position="18"/>
        <end position="47"/>
    </location>
</feature>
<protein>
    <submittedName>
        <fullName evidence="2">Uncharacterized protein</fullName>
    </submittedName>
</protein>
<sequence>MTIKYRFSGTPLGLVRLGHSRLGSGPNPHGKSRRGKDTGPRKYRRSARFYPGPPRCFPLVIGREIFSFFGGEEKILLTRRHNERGRCGGDGCTARCDSDVTATARSLLRQLTPPVATFFPGFLRSWPRATAAVHDGGRHGGGRRSITPPHHGTVEALSATVRRSRRTWICSLFLTRFLDLFFFLP</sequence>
<organism evidence="2">
    <name type="scientific">Oryza barthii</name>
    <dbReference type="NCBI Taxonomy" id="65489"/>
    <lineage>
        <taxon>Eukaryota</taxon>
        <taxon>Viridiplantae</taxon>
        <taxon>Streptophyta</taxon>
        <taxon>Embryophyta</taxon>
        <taxon>Tracheophyta</taxon>
        <taxon>Spermatophyta</taxon>
        <taxon>Magnoliopsida</taxon>
        <taxon>Liliopsida</taxon>
        <taxon>Poales</taxon>
        <taxon>Poaceae</taxon>
        <taxon>BOP clade</taxon>
        <taxon>Oryzoideae</taxon>
        <taxon>Oryzeae</taxon>
        <taxon>Oryzinae</taxon>
        <taxon>Oryza</taxon>
    </lineage>
</organism>
<proteinExistence type="predicted"/>